<dbReference type="PANTHER" id="PTHR11161">
    <property type="entry name" value="O-ACYLTRANSFERASE"/>
    <property type="match status" value="1"/>
</dbReference>
<name>A0A4Y2RNV2_ARAVE</name>
<dbReference type="Proteomes" id="UP000499080">
    <property type="component" value="Unassembled WGS sequence"/>
</dbReference>
<dbReference type="PANTHER" id="PTHR11161:SF0">
    <property type="entry name" value="O-ACYLTRANSFERASE LIKE PROTEIN"/>
    <property type="match status" value="1"/>
</dbReference>
<evidence type="ECO:0000313" key="4">
    <source>
        <dbReference type="Proteomes" id="UP000499080"/>
    </source>
</evidence>
<feature type="transmembrane region" description="Helical" evidence="2">
    <location>
        <begin position="32"/>
        <end position="50"/>
    </location>
</feature>
<feature type="region of interest" description="Disordered" evidence="1">
    <location>
        <begin position="191"/>
        <end position="211"/>
    </location>
</feature>
<keyword evidence="4" id="KW-1185">Reference proteome</keyword>
<dbReference type="AlphaFoldDB" id="A0A4Y2RNV2"/>
<feature type="transmembrane region" description="Helical" evidence="2">
    <location>
        <begin position="6"/>
        <end position="25"/>
    </location>
</feature>
<reference evidence="3 4" key="1">
    <citation type="journal article" date="2019" name="Sci. Rep.">
        <title>Orb-weaving spider Araneus ventricosus genome elucidates the spidroin gene catalogue.</title>
        <authorList>
            <person name="Kono N."/>
            <person name="Nakamura H."/>
            <person name="Ohtoshi R."/>
            <person name="Moran D.A.P."/>
            <person name="Shinohara A."/>
            <person name="Yoshida Y."/>
            <person name="Fujiwara M."/>
            <person name="Mori M."/>
            <person name="Tomita M."/>
            <person name="Arakawa K."/>
        </authorList>
    </citation>
    <scope>NUCLEOTIDE SEQUENCE [LARGE SCALE GENOMIC DNA]</scope>
</reference>
<proteinExistence type="predicted"/>
<evidence type="ECO:0000256" key="1">
    <source>
        <dbReference type="SAM" id="MobiDB-lite"/>
    </source>
</evidence>
<dbReference type="EMBL" id="BGPR01017824">
    <property type="protein sequence ID" value="GBN77383.1"/>
    <property type="molecule type" value="Genomic_DNA"/>
</dbReference>
<keyword evidence="2" id="KW-1133">Transmembrane helix</keyword>
<evidence type="ECO:0000313" key="3">
    <source>
        <dbReference type="EMBL" id="GBN77383.1"/>
    </source>
</evidence>
<organism evidence="3 4">
    <name type="scientific">Araneus ventricosus</name>
    <name type="common">Orbweaver spider</name>
    <name type="synonym">Epeira ventricosa</name>
    <dbReference type="NCBI Taxonomy" id="182803"/>
    <lineage>
        <taxon>Eukaryota</taxon>
        <taxon>Metazoa</taxon>
        <taxon>Ecdysozoa</taxon>
        <taxon>Arthropoda</taxon>
        <taxon>Chelicerata</taxon>
        <taxon>Arachnida</taxon>
        <taxon>Araneae</taxon>
        <taxon>Araneomorphae</taxon>
        <taxon>Entelegynae</taxon>
        <taxon>Araneoidea</taxon>
        <taxon>Araneidae</taxon>
        <taxon>Araneus</taxon>
    </lineage>
</organism>
<protein>
    <submittedName>
        <fullName evidence="3">Uncharacterized protein</fullName>
    </submittedName>
</protein>
<evidence type="ECO:0000256" key="2">
    <source>
        <dbReference type="SAM" id="Phobius"/>
    </source>
</evidence>
<dbReference type="OrthoDB" id="118951at2759"/>
<dbReference type="SUPFAM" id="SSF144000">
    <property type="entry name" value="Oxysterol-binding protein-like"/>
    <property type="match status" value="1"/>
</dbReference>
<keyword evidence="2" id="KW-0812">Transmembrane</keyword>
<comment type="caution">
    <text evidence="3">The sequence shown here is derived from an EMBL/GenBank/DDBJ whole genome shotgun (WGS) entry which is preliminary data.</text>
</comment>
<feature type="transmembrane region" description="Helical" evidence="2">
    <location>
        <begin position="88"/>
        <end position="106"/>
    </location>
</feature>
<gene>
    <name evidence="3" type="ORF">AVEN_104916_1</name>
</gene>
<dbReference type="InterPro" id="IPR037239">
    <property type="entry name" value="OSBP_sf"/>
</dbReference>
<keyword evidence="2" id="KW-0472">Membrane</keyword>
<dbReference type="InterPro" id="IPR052728">
    <property type="entry name" value="O2_lipid_transport_reg"/>
</dbReference>
<sequence>MALCWHLAAEMQFYVVSPIFLLSLLRWQRFGYSLASSIIILSGLTSFLITKRCNLIYGSFVQLDLYNDDLETFMDRFWMYCDKLYNKPYTRISSYLMGVLLGYHFYGKDFKDIRNRWTGYLNDGRDGIEFPVNRKYLVISILPAETDRVNLWRRDSSFIIELQIARIQKEKEQIEKEQRELVARKEREEKELAAKEREKERKLAAKEKEDK</sequence>
<accession>A0A4Y2RNV2</accession>